<dbReference type="EMBL" id="JAACXV010012103">
    <property type="protein sequence ID" value="KAF7274788.1"/>
    <property type="molecule type" value="Genomic_DNA"/>
</dbReference>
<keyword evidence="4 5" id="KW-0238">DNA-binding</keyword>
<dbReference type="Proteomes" id="UP000625711">
    <property type="component" value="Unassembled WGS sequence"/>
</dbReference>
<evidence type="ECO:0000256" key="3">
    <source>
        <dbReference type="ARBA" id="ARBA00022833"/>
    </source>
</evidence>
<dbReference type="InterPro" id="IPR006612">
    <property type="entry name" value="THAP_Znf"/>
</dbReference>
<dbReference type="Pfam" id="PF05485">
    <property type="entry name" value="THAP"/>
    <property type="match status" value="1"/>
</dbReference>
<sequence>MPQCFVETCGNYYSKTKGNSKIIYHILPSDPVLAAKWIRACGKDFNQPRPIYPRICSEHFSEKAYQRDLQHELL</sequence>
<keyword evidence="3" id="KW-0862">Zinc</keyword>
<gene>
    <name evidence="7" type="ORF">GWI33_012542</name>
</gene>
<feature type="non-terminal residue" evidence="7">
    <location>
        <position position="74"/>
    </location>
</feature>
<name>A0A834I9X0_RHYFE</name>
<dbReference type="SUPFAM" id="SSF57716">
    <property type="entry name" value="Glucocorticoid receptor-like (DNA-binding domain)"/>
    <property type="match status" value="1"/>
</dbReference>
<proteinExistence type="predicted"/>
<keyword evidence="8" id="KW-1185">Reference proteome</keyword>
<evidence type="ECO:0000256" key="4">
    <source>
        <dbReference type="ARBA" id="ARBA00023125"/>
    </source>
</evidence>
<evidence type="ECO:0000313" key="8">
    <source>
        <dbReference type="Proteomes" id="UP000625711"/>
    </source>
</evidence>
<keyword evidence="1" id="KW-0479">Metal-binding</keyword>
<dbReference type="AlphaFoldDB" id="A0A834I9X0"/>
<dbReference type="OrthoDB" id="6611136at2759"/>
<evidence type="ECO:0000256" key="5">
    <source>
        <dbReference type="PROSITE-ProRule" id="PRU00309"/>
    </source>
</evidence>
<evidence type="ECO:0000313" key="7">
    <source>
        <dbReference type="EMBL" id="KAF7274788.1"/>
    </source>
</evidence>
<dbReference type="GO" id="GO:0008270">
    <property type="term" value="F:zinc ion binding"/>
    <property type="evidence" value="ECO:0007669"/>
    <property type="project" value="UniProtKB-KW"/>
</dbReference>
<evidence type="ECO:0000256" key="2">
    <source>
        <dbReference type="ARBA" id="ARBA00022771"/>
    </source>
</evidence>
<reference evidence="7" key="1">
    <citation type="submission" date="2020-08" db="EMBL/GenBank/DDBJ databases">
        <title>Genome sequencing and assembly of the red palm weevil Rhynchophorus ferrugineus.</title>
        <authorList>
            <person name="Dias G.B."/>
            <person name="Bergman C.M."/>
            <person name="Manee M."/>
        </authorList>
    </citation>
    <scope>NUCLEOTIDE SEQUENCE</scope>
    <source>
        <strain evidence="7">AA-2017</strain>
        <tissue evidence="7">Whole larva</tissue>
    </source>
</reference>
<keyword evidence="2 5" id="KW-0863">Zinc-finger</keyword>
<accession>A0A834I9X0</accession>
<feature type="domain" description="THAP-type" evidence="6">
    <location>
        <begin position="1"/>
        <end position="74"/>
    </location>
</feature>
<dbReference type="GO" id="GO:0003677">
    <property type="term" value="F:DNA binding"/>
    <property type="evidence" value="ECO:0007669"/>
    <property type="project" value="UniProtKB-UniRule"/>
</dbReference>
<evidence type="ECO:0000256" key="1">
    <source>
        <dbReference type="ARBA" id="ARBA00022723"/>
    </source>
</evidence>
<protein>
    <recommendedName>
        <fullName evidence="6">THAP-type domain-containing protein</fullName>
    </recommendedName>
</protein>
<evidence type="ECO:0000259" key="6">
    <source>
        <dbReference type="PROSITE" id="PS50950"/>
    </source>
</evidence>
<comment type="caution">
    <text evidence="7">The sequence shown here is derived from an EMBL/GenBank/DDBJ whole genome shotgun (WGS) entry which is preliminary data.</text>
</comment>
<dbReference type="PROSITE" id="PS50950">
    <property type="entry name" value="ZF_THAP"/>
    <property type="match status" value="1"/>
</dbReference>
<organism evidence="7 8">
    <name type="scientific">Rhynchophorus ferrugineus</name>
    <name type="common">Red palm weevil</name>
    <name type="synonym">Curculio ferrugineus</name>
    <dbReference type="NCBI Taxonomy" id="354439"/>
    <lineage>
        <taxon>Eukaryota</taxon>
        <taxon>Metazoa</taxon>
        <taxon>Ecdysozoa</taxon>
        <taxon>Arthropoda</taxon>
        <taxon>Hexapoda</taxon>
        <taxon>Insecta</taxon>
        <taxon>Pterygota</taxon>
        <taxon>Neoptera</taxon>
        <taxon>Endopterygota</taxon>
        <taxon>Coleoptera</taxon>
        <taxon>Polyphaga</taxon>
        <taxon>Cucujiformia</taxon>
        <taxon>Curculionidae</taxon>
        <taxon>Dryophthorinae</taxon>
        <taxon>Rhynchophorus</taxon>
    </lineage>
</organism>